<dbReference type="GeneID" id="40725954"/>
<name>A0A4U7KTY6_9BASI</name>
<dbReference type="KEGG" id="sgra:EX895_003059"/>
<evidence type="ECO:0000313" key="2">
    <source>
        <dbReference type="EMBL" id="TKY87963.1"/>
    </source>
</evidence>
<protein>
    <submittedName>
        <fullName evidence="2">Uncharacterized protein</fullName>
    </submittedName>
</protein>
<keyword evidence="1" id="KW-0732">Signal</keyword>
<reference evidence="2 3" key="1">
    <citation type="submission" date="2019-05" db="EMBL/GenBank/DDBJ databases">
        <title>Sporisorium graminicola CBS 10092 draft sequencing and annotation.</title>
        <authorList>
            <person name="Solano-Gonzalez S."/>
            <person name="Caddick M.X."/>
            <person name="Darby A."/>
        </authorList>
    </citation>
    <scope>NUCLEOTIDE SEQUENCE [LARGE SCALE GENOMIC DNA]</scope>
    <source>
        <strain evidence="2 3">CBS 10092</strain>
    </source>
</reference>
<dbReference type="EMBL" id="SRRM01000011">
    <property type="protein sequence ID" value="TKY87963.1"/>
    <property type="molecule type" value="Genomic_DNA"/>
</dbReference>
<dbReference type="AlphaFoldDB" id="A0A4U7KTY6"/>
<keyword evidence="3" id="KW-1185">Reference proteome</keyword>
<evidence type="ECO:0000256" key="1">
    <source>
        <dbReference type="SAM" id="SignalP"/>
    </source>
</evidence>
<comment type="caution">
    <text evidence="2">The sequence shown here is derived from an EMBL/GenBank/DDBJ whole genome shotgun (WGS) entry which is preliminary data.</text>
</comment>
<evidence type="ECO:0000313" key="3">
    <source>
        <dbReference type="Proteomes" id="UP000306050"/>
    </source>
</evidence>
<organism evidence="2 3">
    <name type="scientific">Sporisorium graminicola</name>
    <dbReference type="NCBI Taxonomy" id="280036"/>
    <lineage>
        <taxon>Eukaryota</taxon>
        <taxon>Fungi</taxon>
        <taxon>Dikarya</taxon>
        <taxon>Basidiomycota</taxon>
        <taxon>Ustilaginomycotina</taxon>
        <taxon>Ustilaginomycetes</taxon>
        <taxon>Ustilaginales</taxon>
        <taxon>Ustilaginaceae</taxon>
        <taxon>Sporisorium</taxon>
    </lineage>
</organism>
<gene>
    <name evidence="2" type="ORF">EX895_003059</name>
</gene>
<feature type="signal peptide" evidence="1">
    <location>
        <begin position="1"/>
        <end position="22"/>
    </location>
</feature>
<feature type="chain" id="PRO_5020461527" evidence="1">
    <location>
        <begin position="23"/>
        <end position="175"/>
    </location>
</feature>
<dbReference type="RefSeq" id="XP_029739948.1">
    <property type="nucleotide sequence ID" value="XM_029883657.1"/>
</dbReference>
<dbReference type="Proteomes" id="UP000306050">
    <property type="component" value="Chromosome SGRAM_19"/>
</dbReference>
<sequence length="175" mass="19475">MSRPYILLALALSWMFSFHVLAANLGRGHQPGASSSSIHHTAVEQGNAETAAGIVESIYKLPQGHLKPVRGYEPGQYDAWRDHVNSPDSRFVVLETHRPNDPLVLSPFFRWQRSLLFLQVLSTGEVVPMGHAVVPEGIPPGHMKDFLETIQEAATTSQHEFVNKFGVERLVAPRF</sequence>
<dbReference type="OrthoDB" id="2548420at2759"/>
<accession>A0A4U7KTY6</accession>
<proteinExistence type="predicted"/>